<evidence type="ECO:0000313" key="2">
    <source>
        <dbReference type="RefSeq" id="XP_011212343.3"/>
    </source>
</evidence>
<name>A0A6I9VNT8_BACDO</name>
<gene>
    <name evidence="2" type="primary">LOC105232382</name>
</gene>
<dbReference type="OrthoDB" id="8065931at2759"/>
<dbReference type="KEGG" id="bdr:105232382"/>
<evidence type="ECO:0000313" key="1">
    <source>
        <dbReference type="Proteomes" id="UP001652620"/>
    </source>
</evidence>
<dbReference type="GeneID" id="105232382"/>
<sequence>MEALPRNTSNKMSSIRVKSPVILALICGLYLALQHANALPQEAFTADDDEEIVARVVATVAENEIPVHVPVTGDDEDSSEVESSEEFFYLPDIFNTPTYRLQIRYFRLIQDYVNKLITEGRDFVEATLTAMNALPESMGLSGNLTRMRNLLERIDSQDLSKNDLASIIEKTEITDELADLYGDFLAIIDALSDDDALVLKEIFDKIDLDGYNERLDVFLKNTANKITKVANKFFNKLSKAEKEKYPELIKWYEDFKQPKSDLDKYNDAVVLVKYLLKHRF</sequence>
<dbReference type="RefSeq" id="XP_011212343.3">
    <property type="nucleotide sequence ID" value="XM_011214041.4"/>
</dbReference>
<organism evidence="1 2">
    <name type="scientific">Bactrocera dorsalis</name>
    <name type="common">Oriental fruit fly</name>
    <name type="synonym">Dacus dorsalis</name>
    <dbReference type="NCBI Taxonomy" id="27457"/>
    <lineage>
        <taxon>Eukaryota</taxon>
        <taxon>Metazoa</taxon>
        <taxon>Ecdysozoa</taxon>
        <taxon>Arthropoda</taxon>
        <taxon>Hexapoda</taxon>
        <taxon>Insecta</taxon>
        <taxon>Pterygota</taxon>
        <taxon>Neoptera</taxon>
        <taxon>Endopterygota</taxon>
        <taxon>Diptera</taxon>
        <taxon>Brachycera</taxon>
        <taxon>Muscomorpha</taxon>
        <taxon>Tephritoidea</taxon>
        <taxon>Tephritidae</taxon>
        <taxon>Bactrocera</taxon>
        <taxon>Bactrocera</taxon>
    </lineage>
</organism>
<accession>A0A6I9VNT8</accession>
<reference evidence="2" key="2">
    <citation type="submission" date="2025-08" db="UniProtKB">
        <authorList>
            <consortium name="RefSeq"/>
        </authorList>
    </citation>
    <scope>IDENTIFICATION</scope>
    <source>
        <tissue evidence="2">Adult</tissue>
    </source>
</reference>
<proteinExistence type="predicted"/>
<keyword evidence="1" id="KW-1185">Reference proteome</keyword>
<dbReference type="AlphaFoldDB" id="A0A6I9VNT8"/>
<dbReference type="InParanoid" id="A0A6I9VNT8"/>
<dbReference type="Proteomes" id="UP001652620">
    <property type="component" value="Chromosome 1"/>
</dbReference>
<protein>
    <submittedName>
        <fullName evidence="2">Uncharacterized protein LOC105232382</fullName>
    </submittedName>
</protein>
<reference evidence="1" key="1">
    <citation type="submission" date="2025-05" db="UniProtKB">
        <authorList>
            <consortium name="RefSeq"/>
        </authorList>
    </citation>
    <scope>NUCLEOTIDE SEQUENCE [LARGE SCALE GENOMIC DNA]</scope>
</reference>